<evidence type="ECO:0000256" key="1">
    <source>
        <dbReference type="ARBA" id="ARBA00008031"/>
    </source>
</evidence>
<accession>A0ABX1EBS1</accession>
<dbReference type="PANTHER" id="PTHR48073">
    <property type="entry name" value="O-SUCCINYLBENZOATE SYNTHASE-RELATED"/>
    <property type="match status" value="1"/>
</dbReference>
<keyword evidence="2" id="KW-0479">Metal-binding</keyword>
<keyword evidence="6" id="KW-1185">Reference proteome</keyword>
<dbReference type="Proteomes" id="UP000787635">
    <property type="component" value="Unassembled WGS sequence"/>
</dbReference>
<dbReference type="InterPro" id="IPR036849">
    <property type="entry name" value="Enolase-like_C_sf"/>
</dbReference>
<dbReference type="PANTHER" id="PTHR48073:SF2">
    <property type="entry name" value="O-SUCCINYLBENZOATE SYNTHASE"/>
    <property type="match status" value="1"/>
</dbReference>
<dbReference type="InterPro" id="IPR013341">
    <property type="entry name" value="Mandelate_racemase_N_dom"/>
</dbReference>
<dbReference type="SUPFAM" id="SSF51604">
    <property type="entry name" value="Enolase C-terminal domain-like"/>
    <property type="match status" value="1"/>
</dbReference>
<dbReference type="InterPro" id="IPR013342">
    <property type="entry name" value="Mandelate_racemase_C"/>
</dbReference>
<dbReference type="SFLD" id="SFLDS00001">
    <property type="entry name" value="Enolase"/>
    <property type="match status" value="1"/>
</dbReference>
<dbReference type="RefSeq" id="WP_168034973.1">
    <property type="nucleotide sequence ID" value="NZ_JAAVNE010000073.1"/>
</dbReference>
<comment type="caution">
    <text evidence="5">The sequence shown here is derived from an EMBL/GenBank/DDBJ whole genome shotgun (WGS) entry which is preliminary data.</text>
</comment>
<dbReference type="SUPFAM" id="SSF54826">
    <property type="entry name" value="Enolase N-terminal domain-like"/>
    <property type="match status" value="1"/>
</dbReference>
<reference evidence="5 6" key="1">
    <citation type="submission" date="2020-03" db="EMBL/GenBank/DDBJ databases">
        <title>Roseomonas selenitidurans sp. nov. isolated from urban soil.</title>
        <authorList>
            <person name="Liu H."/>
        </authorList>
    </citation>
    <scope>NUCLEOTIDE SEQUENCE [LARGE SCALE GENOMIC DNA]</scope>
    <source>
        <strain evidence="5 6">BU-1</strain>
    </source>
</reference>
<dbReference type="Pfam" id="PF13378">
    <property type="entry name" value="MR_MLE_C"/>
    <property type="match status" value="1"/>
</dbReference>
<dbReference type="InterPro" id="IPR029017">
    <property type="entry name" value="Enolase-like_N"/>
</dbReference>
<dbReference type="Gene3D" id="3.20.20.120">
    <property type="entry name" value="Enolase-like C-terminal domain"/>
    <property type="match status" value="1"/>
</dbReference>
<dbReference type="InterPro" id="IPR018110">
    <property type="entry name" value="Mandel_Rmase/mucon_lact_enz_CS"/>
</dbReference>
<feature type="domain" description="Mandelate racemase/muconate lactonizing enzyme C-terminal" evidence="4">
    <location>
        <begin position="156"/>
        <end position="251"/>
    </location>
</feature>
<dbReference type="SFLD" id="SFLDF00009">
    <property type="entry name" value="o-succinylbenzoate_synthase"/>
    <property type="match status" value="1"/>
</dbReference>
<evidence type="ECO:0000256" key="2">
    <source>
        <dbReference type="ARBA" id="ARBA00022723"/>
    </source>
</evidence>
<evidence type="ECO:0000256" key="3">
    <source>
        <dbReference type="ARBA" id="ARBA00023235"/>
    </source>
</evidence>
<dbReference type="PROSITE" id="PS00909">
    <property type="entry name" value="MR_MLE_2"/>
    <property type="match status" value="1"/>
</dbReference>
<dbReference type="InterPro" id="IPR029065">
    <property type="entry name" value="Enolase_C-like"/>
</dbReference>
<name>A0ABX1EBS1_9PROT</name>
<dbReference type="SFLD" id="SFLDG00180">
    <property type="entry name" value="muconate_cycloisomerase"/>
    <property type="match status" value="1"/>
</dbReference>
<evidence type="ECO:0000259" key="4">
    <source>
        <dbReference type="SMART" id="SM00922"/>
    </source>
</evidence>
<keyword evidence="3" id="KW-0413">Isomerase</keyword>
<dbReference type="EMBL" id="JAAVNE010000073">
    <property type="protein sequence ID" value="NKC34260.1"/>
    <property type="molecule type" value="Genomic_DNA"/>
</dbReference>
<sequence length="375" mass="38599">MPDTPSLTHPAPIGRILLTAFPLRLELRAPMRLASETITHAETLLVRARDDAGLEGWGEASAAPTMTGEVLPGMAHVLTHHLAPALTASAGLTVMEAITSMARAIRGNTGAKAAAEIALLDLLARRASLSFGAFLGVPLRSEAPALLMIGGGEAHQAITAAQAGWAAGYRHFKLKVGLQQVGADADTVRALRAALGPAAHIAADANMAWAVPQALDFARRVGPGVLDYLEQPVADDDLPGMAVVQAEAPFDLCLDEGLHGLQDIDRAADLQAARGVGLKAIKLGGALGVMRAEARCTARGMAQTLACKISETSIGAATTAHLACLLHDVGWGVSVTAGALMEEPCAPRILPQGGMLRPPPGPGLGVVPDLARLLA</sequence>
<evidence type="ECO:0000313" key="6">
    <source>
        <dbReference type="Proteomes" id="UP000787635"/>
    </source>
</evidence>
<organism evidence="5 6">
    <name type="scientific">Falsiroseomonas selenitidurans</name>
    <dbReference type="NCBI Taxonomy" id="2716335"/>
    <lineage>
        <taxon>Bacteria</taxon>
        <taxon>Pseudomonadati</taxon>
        <taxon>Pseudomonadota</taxon>
        <taxon>Alphaproteobacteria</taxon>
        <taxon>Acetobacterales</taxon>
        <taxon>Roseomonadaceae</taxon>
        <taxon>Falsiroseomonas</taxon>
    </lineage>
</organism>
<dbReference type="SMART" id="SM00922">
    <property type="entry name" value="MR_MLE"/>
    <property type="match status" value="1"/>
</dbReference>
<dbReference type="Pfam" id="PF02746">
    <property type="entry name" value="MR_MLE_N"/>
    <property type="match status" value="1"/>
</dbReference>
<protein>
    <submittedName>
        <fullName evidence="5">Mandelate racemase/muconate lactonizing enzyme family protein</fullName>
    </submittedName>
</protein>
<evidence type="ECO:0000313" key="5">
    <source>
        <dbReference type="EMBL" id="NKC34260.1"/>
    </source>
</evidence>
<comment type="similarity">
    <text evidence="1">Belongs to the mandelate racemase/muconate lactonizing enzyme family.</text>
</comment>
<dbReference type="Gene3D" id="3.30.390.10">
    <property type="entry name" value="Enolase-like, N-terminal domain"/>
    <property type="match status" value="1"/>
</dbReference>
<proteinExistence type="inferred from homology"/>
<gene>
    <name evidence="5" type="ORF">HEQ75_25615</name>
</gene>